<feature type="region of interest" description="Disordered" evidence="1">
    <location>
        <begin position="654"/>
        <end position="745"/>
    </location>
</feature>
<dbReference type="CDD" id="cd08161">
    <property type="entry name" value="SET"/>
    <property type="match status" value="1"/>
</dbReference>
<evidence type="ECO:0008006" key="4">
    <source>
        <dbReference type="Google" id="ProtNLM"/>
    </source>
</evidence>
<keyword evidence="3" id="KW-1185">Reference proteome</keyword>
<feature type="compositionally biased region" description="Low complexity" evidence="1">
    <location>
        <begin position="718"/>
        <end position="734"/>
    </location>
</feature>
<reference evidence="2 3" key="1">
    <citation type="journal article" date="2015" name="Genome Biol. Evol.">
        <title>Phylogenomic analyses indicate that early fungi evolved digesting cell walls of algal ancestors of land plants.</title>
        <authorList>
            <person name="Chang Y."/>
            <person name="Wang S."/>
            <person name="Sekimoto S."/>
            <person name="Aerts A.L."/>
            <person name="Choi C."/>
            <person name="Clum A."/>
            <person name="LaButti K.M."/>
            <person name="Lindquist E.A."/>
            <person name="Yee Ngan C."/>
            <person name="Ohm R.A."/>
            <person name="Salamov A.A."/>
            <person name="Grigoriev I.V."/>
            <person name="Spatafora J.W."/>
            <person name="Berbee M.L."/>
        </authorList>
    </citation>
    <scope>NUCLEOTIDE SEQUENCE [LARGE SCALE GENOMIC DNA]</scope>
    <source>
        <strain evidence="2 3">JEL478</strain>
    </source>
</reference>
<organism evidence="2 3">
    <name type="scientific">Gonapodya prolifera (strain JEL478)</name>
    <name type="common">Monoblepharis prolifera</name>
    <dbReference type="NCBI Taxonomy" id="1344416"/>
    <lineage>
        <taxon>Eukaryota</taxon>
        <taxon>Fungi</taxon>
        <taxon>Fungi incertae sedis</taxon>
        <taxon>Chytridiomycota</taxon>
        <taxon>Chytridiomycota incertae sedis</taxon>
        <taxon>Monoblepharidomycetes</taxon>
        <taxon>Monoblepharidales</taxon>
        <taxon>Gonapodyaceae</taxon>
        <taxon>Gonapodya</taxon>
    </lineage>
</organism>
<gene>
    <name evidence="2" type="ORF">M427DRAFT_67593</name>
</gene>
<feature type="compositionally biased region" description="Basic and acidic residues" evidence="1">
    <location>
        <begin position="33"/>
        <end position="44"/>
    </location>
</feature>
<dbReference type="Proteomes" id="UP000070544">
    <property type="component" value="Unassembled WGS sequence"/>
</dbReference>
<protein>
    <recommendedName>
        <fullName evidence="4">SET domain-containing protein</fullName>
    </recommendedName>
</protein>
<sequence length="969" mass="105760">MLRFGDSTDGEEGRRKRQKRKQKEMPPGLRTSAGDRKGAGRKNEVGWQAEEAEGLPRMSPLLRTLYTRYMTWTHRTQEVFAARTRLPFSQQNLFSWVEKAKLSPEASAFLARQKPAVQSQSKRRNASDNSNSRNFLPGGAARSPSPVDSDDYTRVRASVLGYLIMKQFHGKSWSKVPGKSRHPNLTFNNQPFPFRQKTGVVSVSPEDPRVKDGVCCKVVATDAIEQGEILGFYDGTSSLYFEHKRQIQPFNRRLRESLAVELTLPEAFCVDDRLNFRAPFLPEGFSEQCGFHRGVATTDLPQYVVDGSTADTRSPFFWTTQINDCRVGDVWNEMRDPSRDRSDNVLLCEIVVFGFPLSFVVASKKINDGDEILLDYGEGYWREMIPIYRHNAVLQNIAQSENQRDRDEADLLQKALNPVKDLFKTQGGGGTSSGSGTIPAEFESAISNLVMRVAKHLDGVKARSERDARADRWSRDASGILAEIRAGRVPESGNGHGVPTSKGDSIMAEVPAKDTAQGAPVVEVRESIVTNSLRSVPTLADLVFTTDSDDSLSVCSTETPEPPLRELVDVTPAQEEETLDSEDDPIIISDDEIDELEGEGCLEALAAALESSSHMGGPSHRLPTALVPCIPSAQQPSLVPSVARVEQSSLVPSVIRGEQRASSSHVDEEARRRDGRELPPPLQLTERMMSPSLKRKHSGDSDGDIHLRDEASNPSPPSKRSSPVIHSPAESRPSAPSPPSSIPSSPAVAVAVTVAGSDRSATDTIARSGSDFSVASASAQGRAGDVDLTALGLSAPMIDLSRRSERVSEEVTLVGVVSPDGESSGTHQERERSMRSQRAPIGPGRAYRSFPPRLALSTKVEMDSFGLEVESDDEDADDVVVDNRKQLPHPPPSVVRTGSSPSLGAPISRATSSPIVVSEDVDDPERFSCESARTGALPVNPTTPRPPPFVIHWPEPFAFVEEDGVIILD</sequence>
<feature type="region of interest" description="Disordered" evidence="1">
    <location>
        <begin position="112"/>
        <end position="150"/>
    </location>
</feature>
<dbReference type="EMBL" id="KQ965740">
    <property type="protein sequence ID" value="KXS19040.1"/>
    <property type="molecule type" value="Genomic_DNA"/>
</dbReference>
<feature type="region of interest" description="Disordered" evidence="1">
    <location>
        <begin position="883"/>
        <end position="926"/>
    </location>
</feature>
<dbReference type="OrthoDB" id="332390at2759"/>
<evidence type="ECO:0000313" key="2">
    <source>
        <dbReference type="EMBL" id="KXS19040.1"/>
    </source>
</evidence>
<feature type="region of interest" description="Disordered" evidence="1">
    <location>
        <begin position="817"/>
        <end position="852"/>
    </location>
</feature>
<evidence type="ECO:0000313" key="3">
    <source>
        <dbReference type="Proteomes" id="UP000070544"/>
    </source>
</evidence>
<feature type="compositionally biased region" description="Basic and acidic residues" evidence="1">
    <location>
        <begin position="665"/>
        <end position="677"/>
    </location>
</feature>
<feature type="region of interest" description="Disordered" evidence="1">
    <location>
        <begin position="1"/>
        <end position="46"/>
    </location>
</feature>
<accession>A0A139AQL4</accession>
<proteinExistence type="predicted"/>
<feature type="compositionally biased region" description="Basic and acidic residues" evidence="1">
    <location>
        <begin position="698"/>
        <end position="711"/>
    </location>
</feature>
<dbReference type="AlphaFoldDB" id="A0A139AQL4"/>
<evidence type="ECO:0000256" key="1">
    <source>
        <dbReference type="SAM" id="MobiDB-lite"/>
    </source>
</evidence>
<name>A0A139AQL4_GONPJ</name>